<comment type="caution">
    <text evidence="1">The sequence shown here is derived from an EMBL/GenBank/DDBJ whole genome shotgun (WGS) entry which is preliminary data.</text>
</comment>
<dbReference type="AlphaFoldDB" id="A0AAN4ZBB9"/>
<evidence type="ECO:0000313" key="1">
    <source>
        <dbReference type="EMBL" id="GMR35936.1"/>
    </source>
</evidence>
<protein>
    <submittedName>
        <fullName evidence="1">Uncharacterized protein</fullName>
    </submittedName>
</protein>
<gene>
    <name evidence="1" type="ORF">PMAYCL1PPCAC_06131</name>
</gene>
<reference evidence="2" key="1">
    <citation type="submission" date="2022-10" db="EMBL/GenBank/DDBJ databases">
        <title>Genome assembly of Pristionchus species.</title>
        <authorList>
            <person name="Yoshida K."/>
            <person name="Sommer R.J."/>
        </authorList>
    </citation>
    <scope>NUCLEOTIDE SEQUENCE [LARGE SCALE GENOMIC DNA]</scope>
    <source>
        <strain evidence="2">RS5460</strain>
    </source>
</reference>
<proteinExistence type="predicted"/>
<keyword evidence="2" id="KW-1185">Reference proteome</keyword>
<organism evidence="1 2">
    <name type="scientific">Pristionchus mayeri</name>
    <dbReference type="NCBI Taxonomy" id="1317129"/>
    <lineage>
        <taxon>Eukaryota</taxon>
        <taxon>Metazoa</taxon>
        <taxon>Ecdysozoa</taxon>
        <taxon>Nematoda</taxon>
        <taxon>Chromadorea</taxon>
        <taxon>Rhabditida</taxon>
        <taxon>Rhabditina</taxon>
        <taxon>Diplogasteromorpha</taxon>
        <taxon>Diplogasteroidea</taxon>
        <taxon>Neodiplogasteridae</taxon>
        <taxon>Pristionchus</taxon>
    </lineage>
</organism>
<accession>A0AAN4ZBB9</accession>
<evidence type="ECO:0000313" key="2">
    <source>
        <dbReference type="Proteomes" id="UP001328107"/>
    </source>
</evidence>
<dbReference type="EMBL" id="BTRK01000002">
    <property type="protein sequence ID" value="GMR35936.1"/>
    <property type="molecule type" value="Genomic_DNA"/>
</dbReference>
<sequence length="69" mass="7960">SRWASSLLTTRFSLCRRQSNRNPANPESYMQNESRRLANGGVPRPPLGNFFDVTTMLQKCEREIHLVSH</sequence>
<name>A0AAN4ZBB9_9BILA</name>
<dbReference type="Proteomes" id="UP001328107">
    <property type="component" value="Unassembled WGS sequence"/>
</dbReference>
<feature type="non-terminal residue" evidence="1">
    <location>
        <position position="1"/>
    </location>
</feature>